<feature type="region of interest" description="Disordered" evidence="6">
    <location>
        <begin position="188"/>
        <end position="216"/>
    </location>
</feature>
<evidence type="ECO:0000256" key="2">
    <source>
        <dbReference type="ARBA" id="ARBA00022884"/>
    </source>
</evidence>
<evidence type="ECO:0000256" key="1">
    <source>
        <dbReference type="ARBA" id="ARBA00022730"/>
    </source>
</evidence>
<evidence type="ECO:0000256" key="3">
    <source>
        <dbReference type="ARBA" id="ARBA00022980"/>
    </source>
</evidence>
<organism evidence="9 10">
    <name type="scientific">Paenibacillus spongiae</name>
    <dbReference type="NCBI Taxonomy" id="2909671"/>
    <lineage>
        <taxon>Bacteria</taxon>
        <taxon>Bacillati</taxon>
        <taxon>Bacillota</taxon>
        <taxon>Bacilli</taxon>
        <taxon>Bacillales</taxon>
        <taxon>Paenibacillaceae</taxon>
        <taxon>Paenibacillus</taxon>
    </lineage>
</organism>
<gene>
    <name evidence="5" type="primary">rplY</name>
    <name evidence="5" type="synonym">ctc</name>
    <name evidence="9" type="ORF">L1F29_00195</name>
</gene>
<dbReference type="InterPro" id="IPR029751">
    <property type="entry name" value="Ribosomal_L25_dom"/>
</dbReference>
<evidence type="ECO:0000313" key="10">
    <source>
        <dbReference type="Proteomes" id="UP001057877"/>
    </source>
</evidence>
<dbReference type="Proteomes" id="UP001057877">
    <property type="component" value="Chromosome"/>
</dbReference>
<dbReference type="NCBIfam" id="NF004133">
    <property type="entry name" value="PRK05618.2-4"/>
    <property type="match status" value="1"/>
</dbReference>
<dbReference type="NCBIfam" id="TIGR00731">
    <property type="entry name" value="bL25_bact_ctc"/>
    <property type="match status" value="1"/>
</dbReference>
<feature type="compositionally biased region" description="Basic and acidic residues" evidence="6">
    <location>
        <begin position="196"/>
        <end position="216"/>
    </location>
</feature>
<feature type="domain" description="Large ribosomal subunit protein bL25 beta" evidence="8">
    <location>
        <begin position="100"/>
        <end position="183"/>
    </location>
</feature>
<evidence type="ECO:0000259" key="7">
    <source>
        <dbReference type="Pfam" id="PF01386"/>
    </source>
</evidence>
<dbReference type="RefSeq" id="WP_258386422.1">
    <property type="nucleotide sequence ID" value="NZ_CP091430.1"/>
</dbReference>
<dbReference type="InterPro" id="IPR037121">
    <property type="entry name" value="Ribosomal_bL25_C"/>
</dbReference>
<keyword evidence="10" id="KW-1185">Reference proteome</keyword>
<dbReference type="PANTHER" id="PTHR33284:SF1">
    <property type="entry name" value="RIBOSOMAL PROTEIN L25_GLN-TRNA SYNTHETASE, ANTI-CODON-BINDING DOMAIN-CONTAINING PROTEIN"/>
    <property type="match status" value="1"/>
</dbReference>
<dbReference type="EMBL" id="CP091430">
    <property type="protein sequence ID" value="UVI30357.1"/>
    <property type="molecule type" value="Genomic_DNA"/>
</dbReference>
<sequence>MALPIKAAQRTARTRGELNQLRKQGSIPGVVYGKKLMNPLSVEVDEKELLHMLRSHPNAVIELDVAGGEKQPVMMTEVQRDPLSRMVLHIDFHQINMNEEVKTAVRFEVTGESQGVKEGGILQVMLHELDIQCLPNQIPDSIEVDISKLAIGENLLVSDLKLPSGVTARADGDLVVVTILAPQKELSAEEAEDAAVEMKEAEERGEEARMDAVDKK</sequence>
<feature type="domain" description="Large ribosomal subunit protein bL25 L25" evidence="7">
    <location>
        <begin position="5"/>
        <end position="92"/>
    </location>
</feature>
<dbReference type="InterPro" id="IPR011035">
    <property type="entry name" value="Ribosomal_bL25/Gln-tRNA_synth"/>
</dbReference>
<dbReference type="Gene3D" id="2.170.120.20">
    <property type="entry name" value="Ribosomal protein L25, beta domain"/>
    <property type="match status" value="1"/>
</dbReference>
<proteinExistence type="inferred from homology"/>
<comment type="similarity">
    <text evidence="5">Belongs to the bacterial ribosomal protein bL25 family. CTC subfamily.</text>
</comment>
<dbReference type="CDD" id="cd00495">
    <property type="entry name" value="Ribosomal_L25_TL5_CTC"/>
    <property type="match status" value="1"/>
</dbReference>
<comment type="function">
    <text evidence="5">This is one of the proteins that binds to the 5S RNA in the ribosome where it forms part of the central protuberance.</text>
</comment>
<dbReference type="InterPro" id="IPR001021">
    <property type="entry name" value="Ribosomal_bL25_long"/>
</dbReference>
<evidence type="ECO:0000256" key="4">
    <source>
        <dbReference type="ARBA" id="ARBA00023274"/>
    </source>
</evidence>
<keyword evidence="1 5" id="KW-0699">rRNA-binding</keyword>
<dbReference type="Pfam" id="PF01386">
    <property type="entry name" value="Ribosomal_L25p"/>
    <property type="match status" value="1"/>
</dbReference>
<accession>A0ABY5SC65</accession>
<dbReference type="Pfam" id="PF14693">
    <property type="entry name" value="Ribosomal_TL5_C"/>
    <property type="match status" value="1"/>
</dbReference>
<protein>
    <recommendedName>
        <fullName evidence="5">Large ribosomal subunit protein bL25</fullName>
    </recommendedName>
    <alternativeName>
        <fullName evidence="5">General stress protein CTC</fullName>
    </alternativeName>
</protein>
<dbReference type="HAMAP" id="MF_01334">
    <property type="entry name" value="Ribosomal_bL25_CTC"/>
    <property type="match status" value="1"/>
</dbReference>
<keyword evidence="3 5" id="KW-0689">Ribosomal protein</keyword>
<dbReference type="InterPro" id="IPR020057">
    <property type="entry name" value="Ribosomal_bL25_b-dom"/>
</dbReference>
<dbReference type="GO" id="GO:0005840">
    <property type="term" value="C:ribosome"/>
    <property type="evidence" value="ECO:0007669"/>
    <property type="project" value="UniProtKB-KW"/>
</dbReference>
<keyword evidence="4 5" id="KW-0687">Ribonucleoprotein</keyword>
<reference evidence="9" key="1">
    <citation type="submission" date="2022-01" db="EMBL/GenBank/DDBJ databases">
        <title>Paenibacillus spongiae sp. nov., isolated from marine sponge.</title>
        <authorList>
            <person name="Li Z."/>
            <person name="Zhang M."/>
        </authorList>
    </citation>
    <scope>NUCLEOTIDE SEQUENCE</scope>
    <source>
        <strain evidence="9">PHS-Z3</strain>
    </source>
</reference>
<dbReference type="InterPro" id="IPR020930">
    <property type="entry name" value="Ribosomal_uL5_bac-type"/>
</dbReference>
<dbReference type="PANTHER" id="PTHR33284">
    <property type="entry name" value="RIBOSOMAL PROTEIN L25/GLN-TRNA SYNTHETASE, ANTI-CODON-BINDING DOMAIN-CONTAINING PROTEIN"/>
    <property type="match status" value="1"/>
</dbReference>
<evidence type="ECO:0000313" key="9">
    <source>
        <dbReference type="EMBL" id="UVI30357.1"/>
    </source>
</evidence>
<evidence type="ECO:0000259" key="8">
    <source>
        <dbReference type="Pfam" id="PF14693"/>
    </source>
</evidence>
<name>A0ABY5SC65_9BACL</name>
<keyword evidence="2 5" id="KW-0694">RNA-binding</keyword>
<dbReference type="Gene3D" id="2.40.240.10">
    <property type="entry name" value="Ribosomal Protein L25, Chain P"/>
    <property type="match status" value="1"/>
</dbReference>
<evidence type="ECO:0000256" key="5">
    <source>
        <dbReference type="HAMAP-Rule" id="MF_01334"/>
    </source>
</evidence>
<dbReference type="InterPro" id="IPR020056">
    <property type="entry name" value="Rbsml_bL25/Gln-tRNA_synth_N"/>
</dbReference>
<comment type="subunit">
    <text evidence="5">Part of the 50S ribosomal subunit; part of the 5S rRNA/L5/L18/L25 subcomplex. Contacts the 5S rRNA. Binds to the 5S rRNA independently of L5 and L18.</text>
</comment>
<evidence type="ECO:0000256" key="6">
    <source>
        <dbReference type="SAM" id="MobiDB-lite"/>
    </source>
</evidence>
<dbReference type="SUPFAM" id="SSF50715">
    <property type="entry name" value="Ribosomal protein L25-like"/>
    <property type="match status" value="1"/>
</dbReference>